<keyword evidence="5 6" id="KW-0472">Membrane</keyword>
<evidence type="ECO:0000313" key="8">
    <source>
        <dbReference type="Proteomes" id="UP000219374"/>
    </source>
</evidence>
<keyword evidence="2" id="KW-1003">Cell membrane</keyword>
<evidence type="ECO:0000256" key="1">
    <source>
        <dbReference type="ARBA" id="ARBA00004651"/>
    </source>
</evidence>
<dbReference type="Pfam" id="PF03706">
    <property type="entry name" value="LPG_synthase_TM"/>
    <property type="match status" value="1"/>
</dbReference>
<feature type="transmembrane region" description="Helical" evidence="6">
    <location>
        <begin position="158"/>
        <end position="180"/>
    </location>
</feature>
<feature type="transmembrane region" description="Helical" evidence="6">
    <location>
        <begin position="238"/>
        <end position="264"/>
    </location>
</feature>
<feature type="transmembrane region" description="Helical" evidence="6">
    <location>
        <begin position="82"/>
        <end position="101"/>
    </location>
</feature>
<evidence type="ECO:0000256" key="4">
    <source>
        <dbReference type="ARBA" id="ARBA00022989"/>
    </source>
</evidence>
<feature type="transmembrane region" description="Helical" evidence="6">
    <location>
        <begin position="200"/>
        <end position="226"/>
    </location>
</feature>
<evidence type="ECO:0008006" key="9">
    <source>
        <dbReference type="Google" id="ProtNLM"/>
    </source>
</evidence>
<evidence type="ECO:0000256" key="2">
    <source>
        <dbReference type="ARBA" id="ARBA00022475"/>
    </source>
</evidence>
<dbReference type="Proteomes" id="UP000219374">
    <property type="component" value="Unassembled WGS sequence"/>
</dbReference>
<keyword evidence="8" id="KW-1185">Reference proteome</keyword>
<evidence type="ECO:0000256" key="3">
    <source>
        <dbReference type="ARBA" id="ARBA00022692"/>
    </source>
</evidence>
<feature type="transmembrane region" description="Helical" evidence="6">
    <location>
        <begin position="121"/>
        <end position="146"/>
    </location>
</feature>
<feature type="transmembrane region" description="Helical" evidence="6">
    <location>
        <begin position="284"/>
        <end position="301"/>
    </location>
</feature>
<name>A0A286CY21_9GAMM</name>
<organism evidence="7 8">
    <name type="scientific">Pseudoxanthomonas wuyuanensis</name>
    <dbReference type="NCBI Taxonomy" id="1073196"/>
    <lineage>
        <taxon>Bacteria</taxon>
        <taxon>Pseudomonadati</taxon>
        <taxon>Pseudomonadota</taxon>
        <taxon>Gammaproteobacteria</taxon>
        <taxon>Lysobacterales</taxon>
        <taxon>Lysobacteraceae</taxon>
        <taxon>Pseudoxanthomonas</taxon>
    </lineage>
</organism>
<reference evidence="7 8" key="1">
    <citation type="submission" date="2017-09" db="EMBL/GenBank/DDBJ databases">
        <authorList>
            <person name="Ehlers B."/>
            <person name="Leendertz F.H."/>
        </authorList>
    </citation>
    <scope>NUCLEOTIDE SEQUENCE [LARGE SCALE GENOMIC DNA]</scope>
    <source>
        <strain evidence="7 8">CGMCC 1.10978</strain>
    </source>
</reference>
<dbReference type="InterPro" id="IPR022791">
    <property type="entry name" value="L-PG_synthase/AglD"/>
</dbReference>
<dbReference type="RefSeq" id="WP_238394511.1">
    <property type="nucleotide sequence ID" value="NZ_OCND01000001.1"/>
</dbReference>
<dbReference type="GO" id="GO:0005886">
    <property type="term" value="C:plasma membrane"/>
    <property type="evidence" value="ECO:0007669"/>
    <property type="project" value="UniProtKB-SubCell"/>
</dbReference>
<sequence length="315" mass="33851">MKRQWRGRIGRIIVAALFIVVAVLMVRYARSVDWPAVAEAMAGYRPKTIAAALALVTLSYLIYCGYELSARAHTGHGLPARRVMLMAFIGYAFSLNLGAWVGGGGLRLRMYTRNGVRPGVVAHIAAFAIAANWSGYLLLAGAILAARAVRLPENWSGGAALGLQALGVAMLLLVGLYLWACARWPHRPWSVRGQELRLPSLPMAALQLGLSAFNWMTIAGVVFVLMPEPVDYLELLGVLLTSAILAAAMHIPAGLGALEGAFLVMLGGQVAKPQLLATLLAYRAMYYLLPMLLAVPAYLALEAKRRGTRTGKASD</sequence>
<evidence type="ECO:0000256" key="6">
    <source>
        <dbReference type="SAM" id="Phobius"/>
    </source>
</evidence>
<keyword evidence="3 6" id="KW-0812">Transmembrane</keyword>
<evidence type="ECO:0000313" key="7">
    <source>
        <dbReference type="EMBL" id="SOD51307.1"/>
    </source>
</evidence>
<dbReference type="PANTHER" id="PTHR39087">
    <property type="entry name" value="UPF0104 MEMBRANE PROTEIN MJ1595"/>
    <property type="match status" value="1"/>
</dbReference>
<feature type="transmembrane region" description="Helical" evidence="6">
    <location>
        <begin position="12"/>
        <end position="29"/>
    </location>
</feature>
<dbReference type="AlphaFoldDB" id="A0A286CY21"/>
<dbReference type="PANTHER" id="PTHR39087:SF2">
    <property type="entry name" value="UPF0104 MEMBRANE PROTEIN MJ1595"/>
    <property type="match status" value="1"/>
</dbReference>
<proteinExistence type="predicted"/>
<dbReference type="EMBL" id="OCND01000001">
    <property type="protein sequence ID" value="SOD51307.1"/>
    <property type="molecule type" value="Genomic_DNA"/>
</dbReference>
<accession>A0A286CY21</accession>
<protein>
    <recommendedName>
        <fullName evidence="9">Lysylphosphatidylglycerol synthase TM region</fullName>
    </recommendedName>
</protein>
<keyword evidence="4 6" id="KW-1133">Transmembrane helix</keyword>
<feature type="transmembrane region" description="Helical" evidence="6">
    <location>
        <begin position="49"/>
        <end position="70"/>
    </location>
</feature>
<evidence type="ECO:0000256" key="5">
    <source>
        <dbReference type="ARBA" id="ARBA00023136"/>
    </source>
</evidence>
<gene>
    <name evidence="7" type="ORF">SAMN06296416_101556</name>
</gene>
<comment type="subcellular location">
    <subcellularLocation>
        <location evidence="1">Cell membrane</location>
        <topology evidence="1">Multi-pass membrane protein</topology>
    </subcellularLocation>
</comment>